<dbReference type="ExpressionAtlas" id="A0A2K3CT53">
    <property type="expression patterns" value="baseline and differential"/>
</dbReference>
<feature type="signal peptide" evidence="2">
    <location>
        <begin position="1"/>
        <end position="19"/>
    </location>
</feature>
<feature type="compositionally biased region" description="Polar residues" evidence="1">
    <location>
        <begin position="721"/>
        <end position="733"/>
    </location>
</feature>
<dbReference type="KEGG" id="cre:CHLRE_16g655500v5"/>
<feature type="compositionally biased region" description="Low complexity" evidence="1">
    <location>
        <begin position="736"/>
        <end position="751"/>
    </location>
</feature>
<dbReference type="InParanoid" id="A0A2K3CT53"/>
<dbReference type="OrthoDB" id="552761at2759"/>
<gene>
    <name evidence="3" type="ORF">CHLRE_16g655500v5</name>
</gene>
<feature type="compositionally biased region" description="Low complexity" evidence="1">
    <location>
        <begin position="854"/>
        <end position="867"/>
    </location>
</feature>
<feature type="region of interest" description="Disordered" evidence="1">
    <location>
        <begin position="131"/>
        <end position="183"/>
    </location>
</feature>
<evidence type="ECO:0000256" key="1">
    <source>
        <dbReference type="SAM" id="MobiDB-lite"/>
    </source>
</evidence>
<name>A0A2K3CT53_CHLRE</name>
<feature type="compositionally biased region" description="Polar residues" evidence="1">
    <location>
        <begin position="512"/>
        <end position="526"/>
    </location>
</feature>
<feature type="compositionally biased region" description="Low complexity" evidence="1">
    <location>
        <begin position="827"/>
        <end position="842"/>
    </location>
</feature>
<feature type="compositionally biased region" description="Low complexity" evidence="1">
    <location>
        <begin position="133"/>
        <end position="169"/>
    </location>
</feature>
<evidence type="ECO:0000313" key="4">
    <source>
        <dbReference type="Proteomes" id="UP000006906"/>
    </source>
</evidence>
<dbReference type="GeneID" id="66056535"/>
<feature type="region of interest" description="Disordered" evidence="1">
    <location>
        <begin position="479"/>
        <end position="604"/>
    </location>
</feature>
<feature type="compositionally biased region" description="Pro residues" evidence="1">
    <location>
        <begin position="593"/>
        <end position="604"/>
    </location>
</feature>
<feature type="compositionally biased region" description="Polar residues" evidence="1">
    <location>
        <begin position="551"/>
        <end position="562"/>
    </location>
</feature>
<feature type="region of interest" description="Disordered" evidence="1">
    <location>
        <begin position="718"/>
        <end position="751"/>
    </location>
</feature>
<feature type="compositionally biased region" description="Low complexity" evidence="1">
    <location>
        <begin position="794"/>
        <end position="809"/>
    </location>
</feature>
<evidence type="ECO:0000313" key="3">
    <source>
        <dbReference type="EMBL" id="PNW71467.1"/>
    </source>
</evidence>
<protein>
    <submittedName>
        <fullName evidence="3">Uncharacterized protein</fullName>
    </submittedName>
</protein>
<dbReference type="Proteomes" id="UP000006906">
    <property type="component" value="Chromosome 16"/>
</dbReference>
<dbReference type="RefSeq" id="XP_042915528.1">
    <property type="nucleotide sequence ID" value="XM_043070886.1"/>
</dbReference>
<feature type="chain" id="PRO_5014322868" evidence="2">
    <location>
        <begin position="20"/>
        <end position="1263"/>
    </location>
</feature>
<accession>A0A2K3CT53</accession>
<evidence type="ECO:0000256" key="2">
    <source>
        <dbReference type="SAM" id="SignalP"/>
    </source>
</evidence>
<sequence>MACVTCVDLASLLLCEAHAEHASGTSAAAASISFKVSVDTQQQCWAEPRQERSPGSTGGEHRSLIDARPRQIVCRGWLRPGVRRLLTALQPHYHTALLVRACCCSSSEGCGVSGICSSSSARYARRGSGGVAGSSDCGGSSTCGSVNTSASGDRSVRSSSCSTGRSSSGSGSGNGSGSAAPHGSTPGGALRGCGCGGLGYGTGTDPTEFVTALLGAALPALDPDGTLFGDRIFVIIGARDARDTAALHLLSGASPLASSSAMAATTASTALASLLLEPPSAVPAQHMAPGRVFSTLRDLHALAEALTVAQQQCVPLPQAQAASALGGRSPSATAAPVVVVTTSDRFMFGPLIDNVIECQPYRTEYGMYDDVLDTLATALCAPGGAVAAAKGGAAEVAAALRRCGLAPGRLQPSPVMQALRAQLAIKAATAASASSRAGGSSGSSSSGCGGSGSGAAGGGRDPRAMARLVEVLAAAAADPLRAVRERQQQSSRGPQPRSSKSAGGAGPRQPPRSVSASERRSGSGSTEAMAREDMRLQHMPKPLRSLGGRVSRSTGDLSTVSSAPGALMWQPPRSGGGAGPLRERRSAGRRSSSPPPHFFLPPIPEQPQLEHLVEPGSASCPASPSRCASGSLALALVPPDPALAVAATAAAAAAAAALSGRCRAPNTAGGAVATAKGGAAAGRWAAEVPALALRDMAPSPVGLLSAALALPTACASAPPSDTASVCTPKSRATTGGALSTPPLSPTSPLSPLALASPLSTLGSAAGAAGRSGRSIGSSFTSALAAAAAAMLPSVGSSGSHVHSRSGAGRTELESRPNSFPSALKPPAARFATASSSSRVFPGSGTGFGPGSASGGPSPTGSGLRGRSVSSTGIAALPGAGTGGSAASGNASPGASLTAAASALRVATSRLWSRLLGGNSRKSRASRSCSTVAASPAATPTAALAAELANDCTAGSFSMASAGAVAAGASMAAVNGGSSGAGGEDPAEVLLPPSPFSSLRVQEACAPALAAACAAAAAAGTVGNKTSVATTMSAPASALGTASSGVACKSPQRRALDQPLASAPAAVMSPVTSQAAAAAEASGALPVVTPISRRDAALASEALFVASHIDEVLAAALSEAEGVPPTSAASLVASVERTSVFVERSSSGVCAGSNSGRSSPVRGPAAGTAISRSLSGQEQALLCAQPLFARAAAAARSLEHPRLRDAVQEAVRRYLNPRRGSVRDALVAVVDVAAEGEGRLHDAAYAAAADVAAVAATAAARCRS</sequence>
<feature type="compositionally biased region" description="Gly residues" evidence="1">
    <location>
        <begin position="447"/>
        <end position="459"/>
    </location>
</feature>
<dbReference type="AlphaFoldDB" id="A0A2K3CT53"/>
<feature type="region of interest" description="Disordered" evidence="1">
    <location>
        <begin position="794"/>
        <end position="893"/>
    </location>
</feature>
<keyword evidence="2" id="KW-0732">Signal</keyword>
<feature type="compositionally biased region" description="Gly residues" evidence="1">
    <location>
        <begin position="843"/>
        <end position="853"/>
    </location>
</feature>
<organism evidence="3 4">
    <name type="scientific">Chlamydomonas reinhardtii</name>
    <name type="common">Chlamydomonas smithii</name>
    <dbReference type="NCBI Taxonomy" id="3055"/>
    <lineage>
        <taxon>Eukaryota</taxon>
        <taxon>Viridiplantae</taxon>
        <taxon>Chlorophyta</taxon>
        <taxon>core chlorophytes</taxon>
        <taxon>Chlorophyceae</taxon>
        <taxon>CS clade</taxon>
        <taxon>Chlamydomonadales</taxon>
        <taxon>Chlamydomonadaceae</taxon>
        <taxon>Chlamydomonas</taxon>
    </lineage>
</organism>
<feature type="compositionally biased region" description="Low complexity" evidence="1">
    <location>
        <begin position="488"/>
        <end position="499"/>
    </location>
</feature>
<reference evidence="3 4" key="1">
    <citation type="journal article" date="2007" name="Science">
        <title>The Chlamydomonas genome reveals the evolution of key animal and plant functions.</title>
        <authorList>
            <person name="Merchant S.S."/>
            <person name="Prochnik S.E."/>
            <person name="Vallon O."/>
            <person name="Harris E.H."/>
            <person name="Karpowicz S.J."/>
            <person name="Witman G.B."/>
            <person name="Terry A."/>
            <person name="Salamov A."/>
            <person name="Fritz-Laylin L.K."/>
            <person name="Marechal-Drouard L."/>
            <person name="Marshall W.F."/>
            <person name="Qu L.H."/>
            <person name="Nelson D.R."/>
            <person name="Sanderfoot A.A."/>
            <person name="Spalding M.H."/>
            <person name="Kapitonov V.V."/>
            <person name="Ren Q."/>
            <person name="Ferris P."/>
            <person name="Lindquist E."/>
            <person name="Shapiro H."/>
            <person name="Lucas S.M."/>
            <person name="Grimwood J."/>
            <person name="Schmutz J."/>
            <person name="Cardol P."/>
            <person name="Cerutti H."/>
            <person name="Chanfreau G."/>
            <person name="Chen C.L."/>
            <person name="Cognat V."/>
            <person name="Croft M.T."/>
            <person name="Dent R."/>
            <person name="Dutcher S."/>
            <person name="Fernandez E."/>
            <person name="Fukuzawa H."/>
            <person name="Gonzalez-Ballester D."/>
            <person name="Gonzalez-Halphen D."/>
            <person name="Hallmann A."/>
            <person name="Hanikenne M."/>
            <person name="Hippler M."/>
            <person name="Inwood W."/>
            <person name="Jabbari K."/>
            <person name="Kalanon M."/>
            <person name="Kuras R."/>
            <person name="Lefebvre P.A."/>
            <person name="Lemaire S.D."/>
            <person name="Lobanov A.V."/>
            <person name="Lohr M."/>
            <person name="Manuell A."/>
            <person name="Meier I."/>
            <person name="Mets L."/>
            <person name="Mittag M."/>
            <person name="Mittelmeier T."/>
            <person name="Moroney J.V."/>
            <person name="Moseley J."/>
            <person name="Napoli C."/>
            <person name="Nedelcu A.M."/>
            <person name="Niyogi K."/>
            <person name="Novoselov S.V."/>
            <person name="Paulsen I.T."/>
            <person name="Pazour G."/>
            <person name="Purton S."/>
            <person name="Ral J.P."/>
            <person name="Riano-Pachon D.M."/>
            <person name="Riekhof W."/>
            <person name="Rymarquis L."/>
            <person name="Schroda M."/>
            <person name="Stern D."/>
            <person name="Umen J."/>
            <person name="Willows R."/>
            <person name="Wilson N."/>
            <person name="Zimmer S.L."/>
            <person name="Allmer J."/>
            <person name="Balk J."/>
            <person name="Bisova K."/>
            <person name="Chen C.J."/>
            <person name="Elias M."/>
            <person name="Gendler K."/>
            <person name="Hauser C."/>
            <person name="Lamb M.R."/>
            <person name="Ledford H."/>
            <person name="Long J.C."/>
            <person name="Minagawa J."/>
            <person name="Page M.D."/>
            <person name="Pan J."/>
            <person name="Pootakham W."/>
            <person name="Roje S."/>
            <person name="Rose A."/>
            <person name="Stahlberg E."/>
            <person name="Terauchi A.M."/>
            <person name="Yang P."/>
            <person name="Ball S."/>
            <person name="Bowler C."/>
            <person name="Dieckmann C.L."/>
            <person name="Gladyshev V.N."/>
            <person name="Green P."/>
            <person name="Jorgensen R."/>
            <person name="Mayfield S."/>
            <person name="Mueller-Roeber B."/>
            <person name="Rajamani S."/>
            <person name="Sayre R.T."/>
            <person name="Brokstein P."/>
            <person name="Dubchak I."/>
            <person name="Goodstein D."/>
            <person name="Hornick L."/>
            <person name="Huang Y.W."/>
            <person name="Jhaveri J."/>
            <person name="Luo Y."/>
            <person name="Martinez D."/>
            <person name="Ngau W.C."/>
            <person name="Otillar B."/>
            <person name="Poliakov A."/>
            <person name="Porter A."/>
            <person name="Szajkowski L."/>
            <person name="Werner G."/>
            <person name="Zhou K."/>
            <person name="Grigoriev I.V."/>
            <person name="Rokhsar D.S."/>
            <person name="Grossman A.R."/>
        </authorList>
    </citation>
    <scope>NUCLEOTIDE SEQUENCE [LARGE SCALE GENOMIC DNA]</scope>
    <source>
        <strain evidence="4">CC-503</strain>
    </source>
</reference>
<feature type="region of interest" description="Disordered" evidence="1">
    <location>
        <begin position="433"/>
        <end position="461"/>
    </location>
</feature>
<proteinExistence type="predicted"/>
<keyword evidence="4" id="KW-1185">Reference proteome</keyword>
<dbReference type="Gramene" id="PNW71467">
    <property type="protein sequence ID" value="PNW71467"/>
    <property type="gene ID" value="CHLRE_16g655500v5"/>
</dbReference>
<dbReference type="EMBL" id="CM008977">
    <property type="protein sequence ID" value="PNW71467.1"/>
    <property type="molecule type" value="Genomic_DNA"/>
</dbReference>
<feature type="compositionally biased region" description="Low complexity" evidence="1">
    <location>
        <begin position="433"/>
        <end position="446"/>
    </location>
</feature>